<proteinExistence type="predicted"/>
<comment type="caution">
    <text evidence="1">The sequence shown here is derived from an EMBL/GenBank/DDBJ whole genome shotgun (WGS) entry which is preliminary data.</text>
</comment>
<keyword evidence="3" id="KW-1185">Reference proteome</keyword>
<evidence type="ECO:0000313" key="3">
    <source>
        <dbReference type="Proteomes" id="UP000247702"/>
    </source>
</evidence>
<evidence type="ECO:0000313" key="1">
    <source>
        <dbReference type="EMBL" id="GBB93625.1"/>
    </source>
</evidence>
<dbReference type="Proteomes" id="UP000615446">
    <property type="component" value="Unassembled WGS sequence"/>
</dbReference>
<gene>
    <name evidence="2" type="ORF">RCL2_000689100</name>
    <name evidence="1" type="ORF">RclHR1_02200006</name>
</gene>
<reference evidence="1 3" key="1">
    <citation type="submission" date="2017-11" db="EMBL/GenBank/DDBJ databases">
        <title>The genome of Rhizophagus clarus HR1 reveals common genetic basis of auxotrophy among arbuscular mycorrhizal fungi.</title>
        <authorList>
            <person name="Kobayashi Y."/>
        </authorList>
    </citation>
    <scope>NUCLEOTIDE SEQUENCE [LARGE SCALE GENOMIC DNA]</scope>
    <source>
        <strain evidence="1 3">HR1</strain>
    </source>
</reference>
<organism evidence="1 3">
    <name type="scientific">Rhizophagus clarus</name>
    <dbReference type="NCBI Taxonomy" id="94130"/>
    <lineage>
        <taxon>Eukaryota</taxon>
        <taxon>Fungi</taxon>
        <taxon>Fungi incertae sedis</taxon>
        <taxon>Mucoromycota</taxon>
        <taxon>Glomeromycotina</taxon>
        <taxon>Glomeromycetes</taxon>
        <taxon>Glomerales</taxon>
        <taxon>Glomeraceae</taxon>
        <taxon>Rhizophagus</taxon>
    </lineage>
</organism>
<evidence type="ECO:0000313" key="2">
    <source>
        <dbReference type="EMBL" id="GES79591.1"/>
    </source>
</evidence>
<dbReference type="EMBL" id="BLAL01000044">
    <property type="protein sequence ID" value="GES79591.1"/>
    <property type="molecule type" value="Genomic_DNA"/>
</dbReference>
<sequence length="174" mass="20536">MSLQPLKNKLLERNLFYQDDNNIYHVACKKILQAYLQESENIISCDDEYDYEFFFRSSHDFTEIFHVTCKLLSCSSIVSLLNKEIYGMDFDVKDLKRRYTLTLHQKLILEENLKQILPLYFSQPHIPDNEVILDSNEALMSSFHEVGNQDGFESGWSRDGCVSQQDENYYVNHQ</sequence>
<dbReference type="Proteomes" id="UP000247702">
    <property type="component" value="Unassembled WGS sequence"/>
</dbReference>
<dbReference type="AlphaFoldDB" id="A0A2Z6QVI1"/>
<dbReference type="OrthoDB" id="2318984at2759"/>
<name>A0A2Z6QVI1_9GLOM</name>
<reference evidence="2" key="2">
    <citation type="submission" date="2019-10" db="EMBL/GenBank/DDBJ databases">
        <title>Conservation and host-specific expression of non-tandemly repeated heterogenous ribosome RNA gene in arbuscular mycorrhizal fungi.</title>
        <authorList>
            <person name="Maeda T."/>
            <person name="Kobayashi Y."/>
            <person name="Nakagawa T."/>
            <person name="Ezawa T."/>
            <person name="Yamaguchi K."/>
            <person name="Bino T."/>
            <person name="Nishimoto Y."/>
            <person name="Shigenobu S."/>
            <person name="Kawaguchi M."/>
        </authorList>
    </citation>
    <scope>NUCLEOTIDE SEQUENCE</scope>
    <source>
        <strain evidence="2">HR1</strain>
    </source>
</reference>
<accession>A0A2Z6QVI1</accession>
<protein>
    <submittedName>
        <fullName evidence="1">Uncharacterized protein</fullName>
    </submittedName>
</protein>
<dbReference type="EMBL" id="BEXD01001336">
    <property type="protein sequence ID" value="GBB93625.1"/>
    <property type="molecule type" value="Genomic_DNA"/>
</dbReference>